<dbReference type="EMBL" id="BGPR01032982">
    <property type="protein sequence ID" value="GBO06739.1"/>
    <property type="molecule type" value="Genomic_DNA"/>
</dbReference>
<evidence type="ECO:0000256" key="1">
    <source>
        <dbReference type="SAM" id="MobiDB-lite"/>
    </source>
</evidence>
<evidence type="ECO:0000313" key="3">
    <source>
        <dbReference type="Proteomes" id="UP000499080"/>
    </source>
</evidence>
<protein>
    <submittedName>
        <fullName evidence="2">Uncharacterized protein</fullName>
    </submittedName>
</protein>
<reference evidence="2 3" key="1">
    <citation type="journal article" date="2019" name="Sci. Rep.">
        <title>Orb-weaving spider Araneus ventricosus genome elucidates the spidroin gene catalogue.</title>
        <authorList>
            <person name="Kono N."/>
            <person name="Nakamura H."/>
            <person name="Ohtoshi R."/>
            <person name="Moran D.A.P."/>
            <person name="Shinohara A."/>
            <person name="Yoshida Y."/>
            <person name="Fujiwara M."/>
            <person name="Mori M."/>
            <person name="Tomita M."/>
            <person name="Arakawa K."/>
        </authorList>
    </citation>
    <scope>NUCLEOTIDE SEQUENCE [LARGE SCALE GENOMIC DNA]</scope>
</reference>
<gene>
    <name evidence="2" type="ORF">AVEN_262034_1</name>
</gene>
<feature type="region of interest" description="Disordered" evidence="1">
    <location>
        <begin position="19"/>
        <end position="54"/>
    </location>
</feature>
<dbReference type="Proteomes" id="UP000499080">
    <property type="component" value="Unassembled WGS sequence"/>
</dbReference>
<accession>A0A4Y2U178</accession>
<comment type="caution">
    <text evidence="2">The sequence shown here is derived from an EMBL/GenBank/DDBJ whole genome shotgun (WGS) entry which is preliminary data.</text>
</comment>
<proteinExistence type="predicted"/>
<evidence type="ECO:0000313" key="2">
    <source>
        <dbReference type="EMBL" id="GBO06739.1"/>
    </source>
</evidence>
<keyword evidence="3" id="KW-1185">Reference proteome</keyword>
<organism evidence="2 3">
    <name type="scientific">Araneus ventricosus</name>
    <name type="common">Orbweaver spider</name>
    <name type="synonym">Epeira ventricosa</name>
    <dbReference type="NCBI Taxonomy" id="182803"/>
    <lineage>
        <taxon>Eukaryota</taxon>
        <taxon>Metazoa</taxon>
        <taxon>Ecdysozoa</taxon>
        <taxon>Arthropoda</taxon>
        <taxon>Chelicerata</taxon>
        <taxon>Arachnida</taxon>
        <taxon>Araneae</taxon>
        <taxon>Araneomorphae</taxon>
        <taxon>Entelegynae</taxon>
        <taxon>Araneoidea</taxon>
        <taxon>Araneidae</taxon>
        <taxon>Araneus</taxon>
    </lineage>
</organism>
<dbReference type="AlphaFoldDB" id="A0A4Y2U178"/>
<name>A0A4Y2U178_ARAVE</name>
<sequence>MDSATPDWPLVEDSTAYLNWTRPSPTRPAPVSSEERSRRSALQPKLNFENPRTSGKLSVSCLQFFADWRYVALRTTTYSSPHRLSHERGQR</sequence>